<feature type="transmembrane region" description="Helical" evidence="2">
    <location>
        <begin position="94"/>
        <end position="115"/>
    </location>
</feature>
<dbReference type="RefSeq" id="WP_141290481.1">
    <property type="nucleotide sequence ID" value="NZ_BAAAEW010000004.1"/>
</dbReference>
<evidence type="ECO:0000256" key="1">
    <source>
        <dbReference type="SAM" id="MobiDB-lite"/>
    </source>
</evidence>
<evidence type="ECO:0000313" key="4">
    <source>
        <dbReference type="Proteomes" id="UP001500279"/>
    </source>
</evidence>
<sequence>MSKRPSPSLPPPAAAANEGSSPRKLPIWQLLALAASTGTVLLHMMGSVRHDGYLSHWQIDAALFPKGVDWLLIYGAYGLLERTVTIAKLATESWLVVAIGLVVLATYIFILLTPLGDSTKPKLWLRAHRPWIARLIESLMWSSVIAAFSWILLIAIVLLIGVPGLAGEISGRTSADQDALEFAKGCAASKPRCVTLLRDDKPIAHGYLLDSSPEHIALFDVDLKQARAIPRDGLELRSDPERTTLATGAASAASQP</sequence>
<dbReference type="EMBL" id="BAAAEW010000004">
    <property type="protein sequence ID" value="GAA0743477.1"/>
    <property type="molecule type" value="Genomic_DNA"/>
</dbReference>
<feature type="transmembrane region" description="Helical" evidence="2">
    <location>
        <begin position="27"/>
        <end position="45"/>
    </location>
</feature>
<comment type="caution">
    <text evidence="3">The sequence shown here is derived from an EMBL/GenBank/DDBJ whole genome shotgun (WGS) entry which is preliminary data.</text>
</comment>
<gene>
    <name evidence="3" type="ORF">GCM10009107_08050</name>
</gene>
<name>A0ABN1JNP2_9BURK</name>
<feature type="transmembrane region" description="Helical" evidence="2">
    <location>
        <begin position="139"/>
        <end position="162"/>
    </location>
</feature>
<keyword evidence="2" id="KW-0812">Transmembrane</keyword>
<dbReference type="Proteomes" id="UP001500279">
    <property type="component" value="Unassembled WGS sequence"/>
</dbReference>
<protein>
    <submittedName>
        <fullName evidence="3">Uncharacterized protein</fullName>
    </submittedName>
</protein>
<evidence type="ECO:0000256" key="2">
    <source>
        <dbReference type="SAM" id="Phobius"/>
    </source>
</evidence>
<keyword evidence="2" id="KW-0472">Membrane</keyword>
<keyword evidence="4" id="KW-1185">Reference proteome</keyword>
<organism evidence="3 4">
    <name type="scientific">Ideonella azotifigens</name>
    <dbReference type="NCBI Taxonomy" id="513160"/>
    <lineage>
        <taxon>Bacteria</taxon>
        <taxon>Pseudomonadati</taxon>
        <taxon>Pseudomonadota</taxon>
        <taxon>Betaproteobacteria</taxon>
        <taxon>Burkholderiales</taxon>
        <taxon>Sphaerotilaceae</taxon>
        <taxon>Ideonella</taxon>
    </lineage>
</organism>
<evidence type="ECO:0000313" key="3">
    <source>
        <dbReference type="EMBL" id="GAA0743477.1"/>
    </source>
</evidence>
<accession>A0ABN1JNP2</accession>
<proteinExistence type="predicted"/>
<feature type="region of interest" description="Disordered" evidence="1">
    <location>
        <begin position="1"/>
        <end position="20"/>
    </location>
</feature>
<keyword evidence="2" id="KW-1133">Transmembrane helix</keyword>
<reference evidence="3 4" key="1">
    <citation type="journal article" date="2019" name="Int. J. Syst. Evol. Microbiol.">
        <title>The Global Catalogue of Microorganisms (GCM) 10K type strain sequencing project: providing services to taxonomists for standard genome sequencing and annotation.</title>
        <authorList>
            <consortium name="The Broad Institute Genomics Platform"/>
            <consortium name="The Broad Institute Genome Sequencing Center for Infectious Disease"/>
            <person name="Wu L."/>
            <person name="Ma J."/>
        </authorList>
    </citation>
    <scope>NUCLEOTIDE SEQUENCE [LARGE SCALE GENOMIC DNA]</scope>
    <source>
        <strain evidence="3 4">JCM 15503</strain>
    </source>
</reference>